<dbReference type="Pfam" id="PF20150">
    <property type="entry name" value="2EXR"/>
    <property type="match status" value="1"/>
</dbReference>
<dbReference type="AlphaFoldDB" id="A0A1E3BL02"/>
<dbReference type="Proteomes" id="UP000094569">
    <property type="component" value="Unassembled WGS sequence"/>
</dbReference>
<evidence type="ECO:0000313" key="2">
    <source>
        <dbReference type="EMBL" id="ODM21481.1"/>
    </source>
</evidence>
<evidence type="ECO:0000313" key="3">
    <source>
        <dbReference type="Proteomes" id="UP000094569"/>
    </source>
</evidence>
<gene>
    <name evidence="2" type="ORF">SI65_02325</name>
</gene>
<feature type="domain" description="2EXR" evidence="1">
    <location>
        <begin position="5"/>
        <end position="123"/>
    </location>
</feature>
<proteinExistence type="predicted"/>
<accession>A0A1E3BL02</accession>
<comment type="caution">
    <text evidence="2">The sequence shown here is derived from an EMBL/GenBank/DDBJ whole genome shotgun (WGS) entry which is preliminary data.</text>
</comment>
<reference evidence="2 3" key="1">
    <citation type="journal article" date="2016" name="BMC Genomics">
        <title>Comparative genomic and transcriptomic analyses of the Fuzhuan brick tea-fermentation fungus Aspergillus cristatus.</title>
        <authorList>
            <person name="Ge Y."/>
            <person name="Wang Y."/>
            <person name="Liu Y."/>
            <person name="Tan Y."/>
            <person name="Ren X."/>
            <person name="Zhang X."/>
            <person name="Hyde K.D."/>
            <person name="Liu Y."/>
            <person name="Liu Z."/>
        </authorList>
    </citation>
    <scope>NUCLEOTIDE SEQUENCE [LARGE SCALE GENOMIC DNA]</scope>
    <source>
        <strain evidence="2 3">GZAAS20.1005</strain>
    </source>
</reference>
<dbReference type="EMBL" id="JXNT01000002">
    <property type="protein sequence ID" value="ODM21481.1"/>
    <property type="molecule type" value="Genomic_DNA"/>
</dbReference>
<evidence type="ECO:0000259" key="1">
    <source>
        <dbReference type="Pfam" id="PF20150"/>
    </source>
</evidence>
<dbReference type="OrthoDB" id="3546385at2759"/>
<name>A0A1E3BL02_ASPCR</name>
<keyword evidence="3" id="KW-1185">Reference proteome</keyword>
<organism evidence="2 3">
    <name type="scientific">Aspergillus cristatus</name>
    <name type="common">Chinese Fuzhuan brick tea-fermentation fungus</name>
    <name type="synonym">Eurotium cristatum</name>
    <dbReference type="NCBI Taxonomy" id="573508"/>
    <lineage>
        <taxon>Eukaryota</taxon>
        <taxon>Fungi</taxon>
        <taxon>Dikarya</taxon>
        <taxon>Ascomycota</taxon>
        <taxon>Pezizomycotina</taxon>
        <taxon>Eurotiomycetes</taxon>
        <taxon>Eurotiomycetidae</taxon>
        <taxon>Eurotiales</taxon>
        <taxon>Aspergillaceae</taxon>
        <taxon>Aspergillus</taxon>
        <taxon>Aspergillus subgen. Aspergillus</taxon>
    </lineage>
</organism>
<sequence>MAAAFSLFPLLPAELRTQIWQDALPDKITQPLYFYKKGCWSPRLVTEADPDYDFENPHLNLNFEFRHELLDDVEFEVPLFYVNREARGFALAWVREQGLKIQLQKGRGCLVFIRAFDPKHDTLYVPLNKWDEFCREPFDRNFEPDLVERNVNCPAPAFTRVAVSEALLGEEINPLCELFDYYVSIQEVFVVVDAPPDLDIQPEENGEDDWERLQRRWEIESGALGARFCWDNDRGEFEWADREGFGDKVSRELIEEATNGVGEKLVENGRRRFEVRPVFAVRK</sequence>
<dbReference type="InterPro" id="IPR045518">
    <property type="entry name" value="2EXR"/>
</dbReference>
<protein>
    <recommendedName>
        <fullName evidence="1">2EXR domain-containing protein</fullName>
    </recommendedName>
</protein>
<dbReference type="VEuPathDB" id="FungiDB:SI65_02325"/>